<dbReference type="GO" id="GO:0006508">
    <property type="term" value="P:proteolysis"/>
    <property type="evidence" value="ECO:0007669"/>
    <property type="project" value="UniProtKB-KW"/>
</dbReference>
<dbReference type="Gene3D" id="1.20.140.70">
    <property type="entry name" value="Oligopeptidase f, N-terminal domain"/>
    <property type="match status" value="1"/>
</dbReference>
<evidence type="ECO:0000256" key="3">
    <source>
        <dbReference type="ARBA" id="ARBA00022801"/>
    </source>
</evidence>
<reference evidence="9 10" key="1">
    <citation type="submission" date="2019-07" db="EMBL/GenBank/DDBJ databases">
        <title>Genomic Encyclopedia of Archaeal and Bacterial Type Strains, Phase II (KMG-II): from individual species to whole genera.</title>
        <authorList>
            <person name="Goeker M."/>
        </authorList>
    </citation>
    <scope>NUCLEOTIDE SEQUENCE [LARGE SCALE GENOMIC DNA]</scope>
    <source>
        <strain evidence="9 10">ATCC BAA-1139</strain>
    </source>
</reference>
<dbReference type="GO" id="GO:0004222">
    <property type="term" value="F:metalloendopeptidase activity"/>
    <property type="evidence" value="ECO:0007669"/>
    <property type="project" value="InterPro"/>
</dbReference>
<evidence type="ECO:0000259" key="7">
    <source>
        <dbReference type="Pfam" id="PF01432"/>
    </source>
</evidence>
<evidence type="ECO:0000259" key="8">
    <source>
        <dbReference type="Pfam" id="PF08439"/>
    </source>
</evidence>
<dbReference type="RefSeq" id="WP_145021557.1">
    <property type="nucleotide sequence ID" value="NZ_VLLN01000009.1"/>
</dbReference>
<accession>A0A562VNQ8</accession>
<name>A0A562VNQ8_9BACT</name>
<dbReference type="SUPFAM" id="SSF55486">
    <property type="entry name" value="Metalloproteases ('zincins'), catalytic domain"/>
    <property type="match status" value="1"/>
</dbReference>
<keyword evidence="4 6" id="KW-0862">Zinc</keyword>
<dbReference type="InterPro" id="IPR011977">
    <property type="entry name" value="Pept_M3B_clade3"/>
</dbReference>
<evidence type="ECO:0000256" key="2">
    <source>
        <dbReference type="ARBA" id="ARBA00022723"/>
    </source>
</evidence>
<dbReference type="InterPro" id="IPR013647">
    <property type="entry name" value="OligopepF_N_dom"/>
</dbReference>
<gene>
    <name evidence="9" type="ORF">JN12_01827</name>
</gene>
<keyword evidence="1 6" id="KW-0645">Protease</keyword>
<dbReference type="Pfam" id="PF01432">
    <property type="entry name" value="Peptidase_M3"/>
    <property type="match status" value="1"/>
</dbReference>
<dbReference type="PANTHER" id="PTHR11804:SF5">
    <property type="entry name" value="OLIGOENDOPEPTIDASE F"/>
    <property type="match status" value="1"/>
</dbReference>
<dbReference type="AlphaFoldDB" id="A0A562VNQ8"/>
<evidence type="ECO:0000313" key="9">
    <source>
        <dbReference type="EMBL" id="TWJ19411.1"/>
    </source>
</evidence>
<dbReference type="InterPro" id="IPR042088">
    <property type="entry name" value="OligoPept_F_C"/>
</dbReference>
<keyword evidence="5 6" id="KW-0482">Metalloprotease</keyword>
<dbReference type="PANTHER" id="PTHR11804">
    <property type="entry name" value="PROTEASE M3 THIMET OLIGOPEPTIDASE-RELATED"/>
    <property type="match status" value="1"/>
</dbReference>
<comment type="similarity">
    <text evidence="6">Belongs to the peptidase M3 family.</text>
</comment>
<dbReference type="InterPro" id="IPR001567">
    <property type="entry name" value="Pept_M3A_M3B_dom"/>
</dbReference>
<feature type="domain" description="Peptidase M3A/M3B catalytic" evidence="7">
    <location>
        <begin position="199"/>
        <end position="577"/>
    </location>
</feature>
<sequence length="592" mass="67342">METSTPIQGWDTTPLYAGPEAPELSHDFRTGEAAARLFRETWLGRIVELDADALLTALTAYEALHEQLSKPQMYAHLLFAADSEHDPHKQLSQQAMEFGNRVTREILFFELELMQIADDRFAALLDDPLLANYRHFLAGVRKFRPYALPEREEQLLKQKNLTGSEAFARLFEELSASLRFPFTLDGEQREMTGEELLALLHHPDGAVRERAFATFLESHGGHAIVLSTIFNTVALDHGQELELRGYRHPMEPTNIGNELPDQVVENLMAVSETNYPLAREYFRLKARLLGLPRLKNSDIYAPVGETHRTYTFDEARDLVLESFERFNPAYRPIIEAFFSDARIDIPPRPGKTGGAFCMGMTPSLPPYVLVNFTGTLRDVSTLAHELGHGLHFVLSQQQTMINYHAPLPLAETASVFAEMLLTRHLLERERDPGVRIALLCAKIEEIIATTFRQNVLTRFEERLHLERADGLLTAGRIGDLWWEENARLYGDAVEMIEPYRWGWSYISHFIHTRFYCYSYTFAELLVLALYRRYQEQGTGFVPSYEAILASGGSQSPADTVRPAGIDLFAPDFWQKGYDVLGELLEELKGLVS</sequence>
<dbReference type="GO" id="GO:0046872">
    <property type="term" value="F:metal ion binding"/>
    <property type="evidence" value="ECO:0007669"/>
    <property type="project" value="UniProtKB-UniRule"/>
</dbReference>
<dbReference type="Proteomes" id="UP000319449">
    <property type="component" value="Unassembled WGS sequence"/>
</dbReference>
<evidence type="ECO:0000313" key="10">
    <source>
        <dbReference type="Proteomes" id="UP000319449"/>
    </source>
</evidence>
<proteinExistence type="inferred from homology"/>
<dbReference type="CDD" id="cd09610">
    <property type="entry name" value="M3B_PepF"/>
    <property type="match status" value="1"/>
</dbReference>
<organism evidence="9 10">
    <name type="scientific">Geobacter argillaceus</name>
    <dbReference type="NCBI Taxonomy" id="345631"/>
    <lineage>
        <taxon>Bacteria</taxon>
        <taxon>Pseudomonadati</taxon>
        <taxon>Thermodesulfobacteriota</taxon>
        <taxon>Desulfuromonadia</taxon>
        <taxon>Geobacterales</taxon>
        <taxon>Geobacteraceae</taxon>
        <taxon>Geobacter</taxon>
    </lineage>
</organism>
<comment type="cofactor">
    <cofactor evidence="6">
        <name>Zn(2+)</name>
        <dbReference type="ChEBI" id="CHEBI:29105"/>
    </cofactor>
    <text evidence="6">Binds 1 zinc ion.</text>
</comment>
<keyword evidence="10" id="KW-1185">Reference proteome</keyword>
<protein>
    <submittedName>
        <fullName evidence="9">Oligoendopeptidase F</fullName>
    </submittedName>
</protein>
<comment type="caution">
    <text evidence="9">The sequence shown here is derived from an EMBL/GenBank/DDBJ whole genome shotgun (WGS) entry which is preliminary data.</text>
</comment>
<evidence type="ECO:0000256" key="5">
    <source>
        <dbReference type="ARBA" id="ARBA00023049"/>
    </source>
</evidence>
<keyword evidence="3 6" id="KW-0378">Hydrolase</keyword>
<dbReference type="OrthoDB" id="9766487at2"/>
<dbReference type="GO" id="GO:0006518">
    <property type="term" value="P:peptide metabolic process"/>
    <property type="evidence" value="ECO:0007669"/>
    <property type="project" value="TreeGrafter"/>
</dbReference>
<dbReference type="EMBL" id="VLLN01000009">
    <property type="protein sequence ID" value="TWJ19411.1"/>
    <property type="molecule type" value="Genomic_DNA"/>
</dbReference>
<dbReference type="Gene3D" id="1.10.1370.20">
    <property type="entry name" value="Oligoendopeptidase f, C-terminal domain"/>
    <property type="match status" value="1"/>
</dbReference>
<keyword evidence="2 6" id="KW-0479">Metal-binding</keyword>
<evidence type="ECO:0000256" key="1">
    <source>
        <dbReference type="ARBA" id="ARBA00022670"/>
    </source>
</evidence>
<dbReference type="Pfam" id="PF08439">
    <property type="entry name" value="Peptidase_M3_N"/>
    <property type="match status" value="1"/>
</dbReference>
<evidence type="ECO:0000256" key="6">
    <source>
        <dbReference type="RuleBase" id="RU003435"/>
    </source>
</evidence>
<evidence type="ECO:0000256" key="4">
    <source>
        <dbReference type="ARBA" id="ARBA00022833"/>
    </source>
</evidence>
<dbReference type="InterPro" id="IPR045090">
    <property type="entry name" value="Pept_M3A_M3B"/>
</dbReference>
<dbReference type="NCBIfam" id="TIGR02290">
    <property type="entry name" value="M3_fam_3"/>
    <property type="match status" value="1"/>
</dbReference>
<feature type="domain" description="Oligopeptidase F N-terminal" evidence="8">
    <location>
        <begin position="112"/>
        <end position="180"/>
    </location>
</feature>